<feature type="region of interest" description="Disordered" evidence="1">
    <location>
        <begin position="41"/>
        <end position="64"/>
    </location>
</feature>
<accession>A0A1P8UHF4</accession>
<sequence length="64" mass="6781">MLATNPFIIMLMLALVVAIGLMCCSTLFGCAPGCDPAERARRARRKGLPEATGKAAESDSDLRV</sequence>
<dbReference type="EMBL" id="CP019434">
    <property type="protein sequence ID" value="APZ43191.1"/>
    <property type="molecule type" value="Genomic_DNA"/>
</dbReference>
<keyword evidence="3" id="KW-1185">Reference proteome</keyword>
<proteinExistence type="predicted"/>
<dbReference type="KEGG" id="afy:BW247_08885"/>
<evidence type="ECO:0000256" key="1">
    <source>
        <dbReference type="SAM" id="MobiDB-lite"/>
    </source>
</evidence>
<evidence type="ECO:0000313" key="3">
    <source>
        <dbReference type="Proteomes" id="UP000243807"/>
    </source>
</evidence>
<name>A0A1P8UHF4_9GAMM</name>
<organism evidence="2 3">
    <name type="scientific">Acidihalobacter ferrooxydans</name>
    <dbReference type="NCBI Taxonomy" id="1765967"/>
    <lineage>
        <taxon>Bacteria</taxon>
        <taxon>Pseudomonadati</taxon>
        <taxon>Pseudomonadota</taxon>
        <taxon>Gammaproteobacteria</taxon>
        <taxon>Chromatiales</taxon>
        <taxon>Ectothiorhodospiraceae</taxon>
        <taxon>Acidihalobacter</taxon>
    </lineage>
</organism>
<dbReference type="STRING" id="1765967.BW247_08885"/>
<evidence type="ECO:0000313" key="2">
    <source>
        <dbReference type="EMBL" id="APZ43191.1"/>
    </source>
</evidence>
<dbReference type="Proteomes" id="UP000243807">
    <property type="component" value="Chromosome"/>
</dbReference>
<dbReference type="AlphaFoldDB" id="A0A1P8UHF4"/>
<gene>
    <name evidence="2" type="ORF">BW247_08885</name>
</gene>
<reference evidence="2 3" key="1">
    <citation type="submission" date="2017-01" db="EMBL/GenBank/DDBJ databases">
        <title>Draft sequence of Acidihalobacter ferrooxidans strain DSM 14175 (strain V8).</title>
        <authorList>
            <person name="Khaleque H.N."/>
            <person name="Ramsay J.P."/>
            <person name="Murphy R.J.T."/>
            <person name="Kaksonen A.H."/>
            <person name="Boxall N.J."/>
            <person name="Watkin E.L.J."/>
        </authorList>
    </citation>
    <scope>NUCLEOTIDE SEQUENCE [LARGE SCALE GENOMIC DNA]</scope>
    <source>
        <strain evidence="2 3">V8</strain>
    </source>
</reference>
<protein>
    <submittedName>
        <fullName evidence="2">Uncharacterized protein</fullName>
    </submittedName>
</protein>